<reference evidence="8" key="1">
    <citation type="submission" date="2020-08" db="EMBL/GenBank/DDBJ databases">
        <title>Genome public.</title>
        <authorList>
            <person name="Liu C."/>
            <person name="Sun Q."/>
        </authorList>
    </citation>
    <scope>NUCLEOTIDE SEQUENCE</scope>
    <source>
        <strain evidence="8">BX12</strain>
    </source>
</reference>
<evidence type="ECO:0000256" key="1">
    <source>
        <dbReference type="ARBA" id="ARBA00005086"/>
    </source>
</evidence>
<comment type="catalytic activity">
    <reaction evidence="5">
        <text>a short-chain (3S)-3-hydroxyacyl-CoA = a short-chain (2E)-enoyl-CoA + H2O</text>
        <dbReference type="Rhea" id="RHEA:52664"/>
        <dbReference type="ChEBI" id="CHEBI:15377"/>
        <dbReference type="ChEBI" id="CHEBI:87488"/>
        <dbReference type="ChEBI" id="CHEBI:136760"/>
        <dbReference type="EC" id="4.2.1.150"/>
    </reaction>
</comment>
<dbReference type="SUPFAM" id="SSF52096">
    <property type="entry name" value="ClpP/crotonase"/>
    <property type="match status" value="1"/>
</dbReference>
<dbReference type="PANTHER" id="PTHR11941:SF54">
    <property type="entry name" value="ENOYL-COA HYDRATASE, MITOCHONDRIAL"/>
    <property type="match status" value="1"/>
</dbReference>
<dbReference type="AlphaFoldDB" id="A0A923NL64"/>
<sequence>MERQEVSLKKEGGVVLLRVERPKRLNALSQAVVSGIREALDEIEVDPEIRVLLIHGENNFAAGADIQDMVKCDEQEAEEFVFSPVFDRIAALPVPTIAAIEGYALGGGLELALACDIRFAAETAKMGFPEINLGIMPGAGGTVRAPKLIGASAAMELIFSGETIGARRALELGLINRLEPEETLFEAAWKFAVHLSRKAPIALRIAKNTIREGIAMDSESAAVHNESKRWASLFNTEDQKEGMRAFLEKRTPIYKGK</sequence>
<dbReference type="CDD" id="cd06558">
    <property type="entry name" value="crotonase-like"/>
    <property type="match status" value="1"/>
</dbReference>
<evidence type="ECO:0000256" key="3">
    <source>
        <dbReference type="ARBA" id="ARBA00011881"/>
    </source>
</evidence>
<dbReference type="InterPro" id="IPR018376">
    <property type="entry name" value="Enoyl-CoA_hyd/isom_CS"/>
</dbReference>
<comment type="caution">
    <text evidence="8">The sequence shown here is derived from an EMBL/GenBank/DDBJ whole genome shotgun (WGS) entry which is preliminary data.</text>
</comment>
<keyword evidence="9" id="KW-1185">Reference proteome</keyword>
<dbReference type="FunFam" id="3.90.226.10:FF:000009">
    <property type="entry name" value="Carnitinyl-CoA dehydratase"/>
    <property type="match status" value="1"/>
</dbReference>
<dbReference type="Gene3D" id="3.90.226.10">
    <property type="entry name" value="2-enoyl-CoA Hydratase, Chain A, domain 1"/>
    <property type="match status" value="1"/>
</dbReference>
<protein>
    <recommendedName>
        <fullName evidence="6">short-chain-enoyl-CoA hydratase</fullName>
        <ecNumber evidence="6">4.2.1.150</ecNumber>
    </recommendedName>
</protein>
<organism evidence="8 9">
    <name type="scientific">Zhenpiania hominis</name>
    <dbReference type="NCBI Taxonomy" id="2763644"/>
    <lineage>
        <taxon>Bacteria</taxon>
        <taxon>Bacillati</taxon>
        <taxon>Bacillota</taxon>
        <taxon>Clostridia</taxon>
        <taxon>Peptostreptococcales</taxon>
        <taxon>Anaerovoracaceae</taxon>
        <taxon>Zhenpiania</taxon>
    </lineage>
</organism>
<dbReference type="GO" id="GO:0018812">
    <property type="term" value="F:3-hydroxyacyl-CoA dehydratase activity"/>
    <property type="evidence" value="ECO:0007669"/>
    <property type="project" value="UniProtKB-EC"/>
</dbReference>
<proteinExistence type="inferred from homology"/>
<comment type="similarity">
    <text evidence="2 7">Belongs to the enoyl-CoA hydratase/isomerase family.</text>
</comment>
<dbReference type="EC" id="4.2.1.150" evidence="6"/>
<dbReference type="GO" id="GO:0006635">
    <property type="term" value="P:fatty acid beta-oxidation"/>
    <property type="evidence" value="ECO:0007669"/>
    <property type="project" value="TreeGrafter"/>
</dbReference>
<dbReference type="PROSITE" id="PS00166">
    <property type="entry name" value="ENOYL_COA_HYDRATASE"/>
    <property type="match status" value="1"/>
</dbReference>
<dbReference type="Proteomes" id="UP000602647">
    <property type="component" value="Unassembled WGS sequence"/>
</dbReference>
<dbReference type="RefSeq" id="WP_187303089.1">
    <property type="nucleotide sequence ID" value="NZ_JACRYT010000008.1"/>
</dbReference>
<evidence type="ECO:0000256" key="6">
    <source>
        <dbReference type="ARBA" id="ARBA00067035"/>
    </source>
</evidence>
<keyword evidence="4" id="KW-0456">Lyase</keyword>
<dbReference type="EMBL" id="JACRYT010000008">
    <property type="protein sequence ID" value="MBC6679986.1"/>
    <property type="molecule type" value="Genomic_DNA"/>
</dbReference>
<evidence type="ECO:0000256" key="2">
    <source>
        <dbReference type="ARBA" id="ARBA00005254"/>
    </source>
</evidence>
<name>A0A923NL64_9FIRM</name>
<comment type="pathway">
    <text evidence="1">Lipid metabolism; butanoate metabolism.</text>
</comment>
<evidence type="ECO:0000313" key="9">
    <source>
        <dbReference type="Proteomes" id="UP000602647"/>
    </source>
</evidence>
<comment type="subunit">
    <text evidence="3">Homotetramer.</text>
</comment>
<gene>
    <name evidence="8" type="ORF">H9L42_09100</name>
</gene>
<evidence type="ECO:0000256" key="7">
    <source>
        <dbReference type="RuleBase" id="RU003707"/>
    </source>
</evidence>
<dbReference type="PANTHER" id="PTHR11941">
    <property type="entry name" value="ENOYL-COA HYDRATASE-RELATED"/>
    <property type="match status" value="1"/>
</dbReference>
<evidence type="ECO:0000256" key="5">
    <source>
        <dbReference type="ARBA" id="ARBA00050624"/>
    </source>
</evidence>
<evidence type="ECO:0000256" key="4">
    <source>
        <dbReference type="ARBA" id="ARBA00023239"/>
    </source>
</evidence>
<dbReference type="InterPro" id="IPR014748">
    <property type="entry name" value="Enoyl-CoA_hydra_C"/>
</dbReference>
<dbReference type="Pfam" id="PF00378">
    <property type="entry name" value="ECH_1"/>
    <property type="match status" value="1"/>
</dbReference>
<evidence type="ECO:0000313" key="8">
    <source>
        <dbReference type="EMBL" id="MBC6679986.1"/>
    </source>
</evidence>
<dbReference type="InterPro" id="IPR029045">
    <property type="entry name" value="ClpP/crotonase-like_dom_sf"/>
</dbReference>
<dbReference type="Gene3D" id="1.10.12.10">
    <property type="entry name" value="Lyase 2-enoyl-coa Hydratase, Chain A, domain 2"/>
    <property type="match status" value="1"/>
</dbReference>
<accession>A0A923NL64</accession>
<dbReference type="InterPro" id="IPR001753">
    <property type="entry name" value="Enoyl-CoA_hydra/iso"/>
</dbReference>
<dbReference type="FunFam" id="1.10.12.10:FF:000001">
    <property type="entry name" value="Probable enoyl-CoA hydratase, mitochondrial"/>
    <property type="match status" value="1"/>
</dbReference>